<reference evidence="1" key="2">
    <citation type="journal article" date="2015" name="Fish Shellfish Immunol.">
        <title>Early steps in the European eel (Anguilla anguilla)-Vibrio vulnificus interaction in the gills: Role of the RtxA13 toxin.</title>
        <authorList>
            <person name="Callol A."/>
            <person name="Pajuelo D."/>
            <person name="Ebbesson L."/>
            <person name="Teles M."/>
            <person name="MacKenzie S."/>
            <person name="Amaro C."/>
        </authorList>
    </citation>
    <scope>NUCLEOTIDE SEQUENCE</scope>
</reference>
<evidence type="ECO:0000313" key="1">
    <source>
        <dbReference type="EMBL" id="JAH24192.1"/>
    </source>
</evidence>
<reference evidence="1" key="1">
    <citation type="submission" date="2014-11" db="EMBL/GenBank/DDBJ databases">
        <authorList>
            <person name="Amaro Gonzalez C."/>
        </authorList>
    </citation>
    <scope>NUCLEOTIDE SEQUENCE</scope>
</reference>
<dbReference type="AlphaFoldDB" id="A0A0E9R5Y2"/>
<sequence length="23" mass="2679">MNLIFHTCTYIHTKINKENVVCG</sequence>
<organism evidence="1">
    <name type="scientific">Anguilla anguilla</name>
    <name type="common">European freshwater eel</name>
    <name type="synonym">Muraena anguilla</name>
    <dbReference type="NCBI Taxonomy" id="7936"/>
    <lineage>
        <taxon>Eukaryota</taxon>
        <taxon>Metazoa</taxon>
        <taxon>Chordata</taxon>
        <taxon>Craniata</taxon>
        <taxon>Vertebrata</taxon>
        <taxon>Euteleostomi</taxon>
        <taxon>Actinopterygii</taxon>
        <taxon>Neopterygii</taxon>
        <taxon>Teleostei</taxon>
        <taxon>Anguilliformes</taxon>
        <taxon>Anguillidae</taxon>
        <taxon>Anguilla</taxon>
    </lineage>
</organism>
<accession>A0A0E9R5Y2</accession>
<name>A0A0E9R5Y2_ANGAN</name>
<dbReference type="EMBL" id="GBXM01084385">
    <property type="protein sequence ID" value="JAH24192.1"/>
    <property type="molecule type" value="Transcribed_RNA"/>
</dbReference>
<protein>
    <submittedName>
        <fullName evidence="1">Uncharacterized protein</fullName>
    </submittedName>
</protein>
<proteinExistence type="predicted"/>